<accession>A0A412FL86</accession>
<dbReference type="Pfam" id="PF01261">
    <property type="entry name" value="AP_endonuc_2"/>
    <property type="match status" value="1"/>
</dbReference>
<reference evidence="2 3" key="1">
    <citation type="submission" date="2018-08" db="EMBL/GenBank/DDBJ databases">
        <title>A genome reference for cultivated species of the human gut microbiota.</title>
        <authorList>
            <person name="Zou Y."/>
            <person name="Xue W."/>
            <person name="Luo G."/>
        </authorList>
    </citation>
    <scope>NUCLEOTIDE SEQUENCE [LARGE SCALE GENOMIC DNA]</scope>
    <source>
        <strain evidence="2 3">AF24-29</strain>
    </source>
</reference>
<dbReference type="InterPro" id="IPR036237">
    <property type="entry name" value="Xyl_isomerase-like_sf"/>
</dbReference>
<evidence type="ECO:0000313" key="2">
    <source>
        <dbReference type="EMBL" id="RGR68928.1"/>
    </source>
</evidence>
<name>A0A412FL86_9FIRM</name>
<dbReference type="EMBL" id="QRUP01000025">
    <property type="protein sequence ID" value="RGR68928.1"/>
    <property type="molecule type" value="Genomic_DNA"/>
</dbReference>
<dbReference type="AlphaFoldDB" id="A0A412FL86"/>
<proteinExistence type="predicted"/>
<protein>
    <submittedName>
        <fullName evidence="2">Xylose isomerase</fullName>
    </submittedName>
</protein>
<keyword evidence="2" id="KW-0413">Isomerase</keyword>
<dbReference type="PANTHER" id="PTHR12110">
    <property type="entry name" value="HYDROXYPYRUVATE ISOMERASE"/>
    <property type="match status" value="1"/>
</dbReference>
<organism evidence="2 3">
    <name type="scientific">Holdemania filiformis</name>
    <dbReference type="NCBI Taxonomy" id="61171"/>
    <lineage>
        <taxon>Bacteria</taxon>
        <taxon>Bacillati</taxon>
        <taxon>Bacillota</taxon>
        <taxon>Erysipelotrichia</taxon>
        <taxon>Erysipelotrichales</taxon>
        <taxon>Erysipelotrichaceae</taxon>
        <taxon>Holdemania</taxon>
    </lineage>
</organism>
<evidence type="ECO:0000313" key="3">
    <source>
        <dbReference type="Proteomes" id="UP000284178"/>
    </source>
</evidence>
<gene>
    <name evidence="2" type="ORF">DWY25_15250</name>
</gene>
<evidence type="ECO:0000259" key="1">
    <source>
        <dbReference type="Pfam" id="PF01261"/>
    </source>
</evidence>
<dbReference type="PANTHER" id="PTHR12110:SF41">
    <property type="entry name" value="INOSOSE DEHYDRATASE"/>
    <property type="match status" value="1"/>
</dbReference>
<keyword evidence="3" id="KW-1185">Reference proteome</keyword>
<sequence>MRPVGLTSVTFRQLSVDEIIALARETGCTGIEWGSDVHIKPKQLDQVGQAAEACRLNQLAIFSYGSYYKLNQGLDPDTNFQAYLETAVKLGAPLVRIWAGRTASAQADDDFFQKAVAETQRCCDLAAKVGIDVAFEYHRKSLTDNSASAVKLLKAVNRSNCKTYWQPNPELTAEENSRELEEIRPWLARVHVFSWLPDNTRLPLAAQEAAWKNWLTLIPREIPLILEFVKEDQPEQFRQDMETLQKWLPYNTCL</sequence>
<dbReference type="InterPro" id="IPR050312">
    <property type="entry name" value="IolE/XylAMocC-like"/>
</dbReference>
<dbReference type="Gene3D" id="3.20.20.150">
    <property type="entry name" value="Divalent-metal-dependent TIM barrel enzymes"/>
    <property type="match status" value="1"/>
</dbReference>
<dbReference type="Proteomes" id="UP000284178">
    <property type="component" value="Unassembled WGS sequence"/>
</dbReference>
<comment type="caution">
    <text evidence="2">The sequence shown here is derived from an EMBL/GenBank/DDBJ whole genome shotgun (WGS) entry which is preliminary data.</text>
</comment>
<dbReference type="InterPro" id="IPR013022">
    <property type="entry name" value="Xyl_isomerase-like_TIM-brl"/>
</dbReference>
<dbReference type="SUPFAM" id="SSF51658">
    <property type="entry name" value="Xylose isomerase-like"/>
    <property type="match status" value="1"/>
</dbReference>
<feature type="domain" description="Xylose isomerase-like TIM barrel" evidence="1">
    <location>
        <begin position="20"/>
        <end position="167"/>
    </location>
</feature>
<dbReference type="RefSeq" id="WP_117895946.1">
    <property type="nucleotide sequence ID" value="NZ_CABJCV010000025.1"/>
</dbReference>
<dbReference type="GO" id="GO:0016853">
    <property type="term" value="F:isomerase activity"/>
    <property type="evidence" value="ECO:0007669"/>
    <property type="project" value="UniProtKB-KW"/>
</dbReference>
<dbReference type="GeneID" id="83016754"/>